<dbReference type="EMBL" id="JASNWA010000009">
    <property type="protein sequence ID" value="KAK3169924.1"/>
    <property type="molecule type" value="Genomic_DNA"/>
</dbReference>
<organism evidence="1 2">
    <name type="scientific">Lepraria neglecta</name>
    <dbReference type="NCBI Taxonomy" id="209136"/>
    <lineage>
        <taxon>Eukaryota</taxon>
        <taxon>Fungi</taxon>
        <taxon>Dikarya</taxon>
        <taxon>Ascomycota</taxon>
        <taxon>Pezizomycotina</taxon>
        <taxon>Lecanoromycetes</taxon>
        <taxon>OSLEUM clade</taxon>
        <taxon>Lecanoromycetidae</taxon>
        <taxon>Lecanorales</taxon>
        <taxon>Lecanorineae</taxon>
        <taxon>Stereocaulaceae</taxon>
        <taxon>Lepraria</taxon>
    </lineage>
</organism>
<dbReference type="AlphaFoldDB" id="A0AAD9Z1Q3"/>
<evidence type="ECO:0000313" key="2">
    <source>
        <dbReference type="Proteomes" id="UP001276659"/>
    </source>
</evidence>
<accession>A0AAD9Z1Q3</accession>
<name>A0AAD9Z1Q3_9LECA</name>
<comment type="caution">
    <text evidence="1">The sequence shown here is derived from an EMBL/GenBank/DDBJ whole genome shotgun (WGS) entry which is preliminary data.</text>
</comment>
<keyword evidence="2" id="KW-1185">Reference proteome</keyword>
<dbReference type="Proteomes" id="UP001276659">
    <property type="component" value="Unassembled WGS sequence"/>
</dbReference>
<protein>
    <submittedName>
        <fullName evidence="1">Uncharacterized protein</fullName>
    </submittedName>
</protein>
<reference evidence="1" key="1">
    <citation type="submission" date="2022-11" db="EMBL/GenBank/DDBJ databases">
        <title>Chromosomal genome sequence assembly and mating type (MAT) locus characterization of the leprose asexual lichenized fungus Lepraria neglecta (Nyl.) Erichsen.</title>
        <authorList>
            <person name="Allen J.L."/>
            <person name="Pfeffer B."/>
        </authorList>
    </citation>
    <scope>NUCLEOTIDE SEQUENCE</scope>
    <source>
        <strain evidence="1">Allen 5258</strain>
    </source>
</reference>
<proteinExistence type="predicted"/>
<evidence type="ECO:0000313" key="1">
    <source>
        <dbReference type="EMBL" id="KAK3169924.1"/>
    </source>
</evidence>
<gene>
    <name evidence="1" type="ORF">OEA41_009308</name>
</gene>
<sequence length="114" mass="12989">MTEQGKHLHVQRVTLLQDTMKRGEPFGKIHPGTKAVINNILDELQPELLEGVESVFRGVSVNFDLICVVEELPDERRDAVRQRIKHYADYADYANSRIYGELTREFAMATKGSS</sequence>